<evidence type="ECO:0000256" key="6">
    <source>
        <dbReference type="ARBA" id="ARBA00023136"/>
    </source>
</evidence>
<keyword evidence="5 7" id="KW-1133">Transmembrane helix</keyword>
<dbReference type="Proteomes" id="UP000824124">
    <property type="component" value="Unassembled WGS sequence"/>
</dbReference>
<comment type="subcellular location">
    <subcellularLocation>
        <location evidence="1">Cell membrane</location>
        <topology evidence="1">Multi-pass membrane protein</topology>
    </subcellularLocation>
</comment>
<dbReference type="Gene3D" id="1.20.144.10">
    <property type="entry name" value="Phosphatidic acid phosphatase type 2/haloperoxidase"/>
    <property type="match status" value="2"/>
</dbReference>
<name>A0A9D1HIY8_9FIRM</name>
<dbReference type="GO" id="GO:0005886">
    <property type="term" value="C:plasma membrane"/>
    <property type="evidence" value="ECO:0007669"/>
    <property type="project" value="UniProtKB-SubCell"/>
</dbReference>
<feature type="domain" description="Phosphatidic acid phosphatase type 2/haloperoxidase" evidence="8">
    <location>
        <begin position="52"/>
        <end position="162"/>
    </location>
</feature>
<evidence type="ECO:0000313" key="10">
    <source>
        <dbReference type="Proteomes" id="UP000824124"/>
    </source>
</evidence>
<dbReference type="AlphaFoldDB" id="A0A9D1HIY8"/>
<keyword evidence="2" id="KW-1003">Cell membrane</keyword>
<dbReference type="SUPFAM" id="SSF48317">
    <property type="entry name" value="Acid phosphatase/Vanadium-dependent haloperoxidase"/>
    <property type="match status" value="1"/>
</dbReference>
<evidence type="ECO:0000256" key="7">
    <source>
        <dbReference type="SAM" id="Phobius"/>
    </source>
</evidence>
<evidence type="ECO:0000256" key="2">
    <source>
        <dbReference type="ARBA" id="ARBA00022475"/>
    </source>
</evidence>
<dbReference type="InterPro" id="IPR036938">
    <property type="entry name" value="PAP2/HPO_sf"/>
</dbReference>
<dbReference type="InterPro" id="IPR000326">
    <property type="entry name" value="PAP2/HPO"/>
</dbReference>
<dbReference type="PANTHER" id="PTHR14969">
    <property type="entry name" value="SPHINGOSINE-1-PHOSPHATE PHOSPHOHYDROLASE"/>
    <property type="match status" value="1"/>
</dbReference>
<dbReference type="Pfam" id="PF01569">
    <property type="entry name" value="PAP2"/>
    <property type="match status" value="1"/>
</dbReference>
<comment type="caution">
    <text evidence="9">The sequence shown here is derived from an EMBL/GenBank/DDBJ whole genome shotgun (WGS) entry which is preliminary data.</text>
</comment>
<evidence type="ECO:0000256" key="5">
    <source>
        <dbReference type="ARBA" id="ARBA00022989"/>
    </source>
</evidence>
<accession>A0A9D1HIY8</accession>
<evidence type="ECO:0000256" key="1">
    <source>
        <dbReference type="ARBA" id="ARBA00004651"/>
    </source>
</evidence>
<evidence type="ECO:0000313" key="9">
    <source>
        <dbReference type="EMBL" id="HIU09919.1"/>
    </source>
</evidence>
<protein>
    <submittedName>
        <fullName evidence="9">Phosphatase PAP2 family protein</fullName>
    </submittedName>
</protein>
<keyword evidence="4" id="KW-0378">Hydrolase</keyword>
<proteinExistence type="predicted"/>
<keyword evidence="6 7" id="KW-0472">Membrane</keyword>
<sequence length="175" mass="19266">MLMELQFLDWMQTLHSHELDCLMVAVTSLGNGGILWISFAVLLLLHPKTRKAGLAVAASLVLELICCNLILKPLVARPRPFDINAEICLLISRPADYSFPSGHTGASFAAASALFFQKNRLWMPTVLLAALIAFSRMYLYVHYPSDVLAGALLGVMLGWLGSFCAGLLERLHHET</sequence>
<feature type="transmembrane region" description="Helical" evidence="7">
    <location>
        <begin position="121"/>
        <end position="141"/>
    </location>
</feature>
<dbReference type="EMBL" id="DVMH01000009">
    <property type="protein sequence ID" value="HIU09919.1"/>
    <property type="molecule type" value="Genomic_DNA"/>
</dbReference>
<feature type="transmembrane region" description="Helical" evidence="7">
    <location>
        <begin position="21"/>
        <end position="46"/>
    </location>
</feature>
<keyword evidence="3 7" id="KW-0812">Transmembrane</keyword>
<feature type="transmembrane region" description="Helical" evidence="7">
    <location>
        <begin position="52"/>
        <end position="71"/>
    </location>
</feature>
<evidence type="ECO:0000259" key="8">
    <source>
        <dbReference type="SMART" id="SM00014"/>
    </source>
</evidence>
<dbReference type="GO" id="GO:0016787">
    <property type="term" value="F:hydrolase activity"/>
    <property type="evidence" value="ECO:0007669"/>
    <property type="project" value="UniProtKB-KW"/>
</dbReference>
<evidence type="ECO:0000256" key="3">
    <source>
        <dbReference type="ARBA" id="ARBA00022692"/>
    </source>
</evidence>
<reference evidence="9" key="1">
    <citation type="submission" date="2020-10" db="EMBL/GenBank/DDBJ databases">
        <authorList>
            <person name="Gilroy R."/>
        </authorList>
    </citation>
    <scope>NUCLEOTIDE SEQUENCE</scope>
    <source>
        <strain evidence="9">2830</strain>
    </source>
</reference>
<gene>
    <name evidence="9" type="ORF">IAB00_01480</name>
</gene>
<evidence type="ECO:0000256" key="4">
    <source>
        <dbReference type="ARBA" id="ARBA00022801"/>
    </source>
</evidence>
<organism evidence="9 10">
    <name type="scientific">Candidatus Avidehalobacter gallistercoris</name>
    <dbReference type="NCBI Taxonomy" id="2840694"/>
    <lineage>
        <taxon>Bacteria</taxon>
        <taxon>Bacillati</taxon>
        <taxon>Bacillota</taxon>
        <taxon>Clostridia</taxon>
        <taxon>Eubacteriales</taxon>
        <taxon>Peptococcaceae</taxon>
        <taxon>Peptococcaceae incertae sedis</taxon>
        <taxon>Candidatus Avidehalobacter</taxon>
    </lineage>
</organism>
<reference evidence="9" key="2">
    <citation type="journal article" date="2021" name="PeerJ">
        <title>Extensive microbial diversity within the chicken gut microbiome revealed by metagenomics and culture.</title>
        <authorList>
            <person name="Gilroy R."/>
            <person name="Ravi A."/>
            <person name="Getino M."/>
            <person name="Pursley I."/>
            <person name="Horton D.L."/>
            <person name="Alikhan N.F."/>
            <person name="Baker D."/>
            <person name="Gharbi K."/>
            <person name="Hall N."/>
            <person name="Watson M."/>
            <person name="Adriaenssens E.M."/>
            <person name="Foster-Nyarko E."/>
            <person name="Jarju S."/>
            <person name="Secka A."/>
            <person name="Antonio M."/>
            <person name="Oren A."/>
            <person name="Chaudhuri R.R."/>
            <person name="La Ragione R."/>
            <person name="Hildebrand F."/>
            <person name="Pallen M.J."/>
        </authorList>
    </citation>
    <scope>NUCLEOTIDE SEQUENCE</scope>
    <source>
        <strain evidence="9">2830</strain>
    </source>
</reference>
<feature type="transmembrane region" description="Helical" evidence="7">
    <location>
        <begin position="147"/>
        <end position="168"/>
    </location>
</feature>
<dbReference type="PANTHER" id="PTHR14969:SF62">
    <property type="entry name" value="DECAPRENYLPHOSPHORYL-5-PHOSPHORIBOSE PHOSPHATASE RV3807C-RELATED"/>
    <property type="match status" value="1"/>
</dbReference>
<dbReference type="SMART" id="SM00014">
    <property type="entry name" value="acidPPc"/>
    <property type="match status" value="1"/>
</dbReference>